<proteinExistence type="predicted"/>
<evidence type="ECO:0000313" key="2">
    <source>
        <dbReference type="Proteomes" id="UP000304148"/>
    </source>
</evidence>
<accession>A0A383RKF9</accession>
<dbReference type="EMBL" id="LS992241">
    <property type="protein sequence ID" value="SYX87460.1"/>
    <property type="molecule type" value="Genomic_DNA"/>
</dbReference>
<dbReference type="Proteomes" id="UP000304148">
    <property type="component" value="Chromosome"/>
</dbReference>
<sequence length="56" mass="6240">MIAEFIMQMEHMNGAVDGITRLTIIRLANITLNKRCVAASNASFIHPMALVLHTIF</sequence>
<protein>
    <submittedName>
        <fullName evidence="1">Uncharacterized protein</fullName>
    </submittedName>
</protein>
<dbReference type="AlphaFoldDB" id="A0A383RKF9"/>
<organism evidence="1 2">
    <name type="scientific">Paenibacillus alvei</name>
    <name type="common">Bacillus alvei</name>
    <dbReference type="NCBI Taxonomy" id="44250"/>
    <lineage>
        <taxon>Bacteria</taxon>
        <taxon>Bacillati</taxon>
        <taxon>Bacillota</taxon>
        <taxon>Bacilli</taxon>
        <taxon>Bacillales</taxon>
        <taxon>Paenibacillaceae</taxon>
        <taxon>Paenibacillus</taxon>
    </lineage>
</organism>
<gene>
    <name evidence="1" type="ORF">PBLR_15890</name>
</gene>
<name>A0A383RKF9_PAEAL</name>
<evidence type="ECO:0000313" key="1">
    <source>
        <dbReference type="EMBL" id="SYX87460.1"/>
    </source>
</evidence>
<reference evidence="2" key="1">
    <citation type="submission" date="2018-08" db="EMBL/GenBank/DDBJ databases">
        <authorList>
            <person name="Chevrot R."/>
        </authorList>
    </citation>
    <scope>NUCLEOTIDE SEQUENCE [LARGE SCALE GENOMIC DNA]</scope>
</reference>